<dbReference type="Proteomes" id="UP001589627">
    <property type="component" value="Unassembled WGS sequence"/>
</dbReference>
<keyword evidence="1" id="KW-0175">Coiled coil</keyword>
<protein>
    <submittedName>
        <fullName evidence="2">Uncharacterized protein</fullName>
    </submittedName>
</protein>
<dbReference type="RefSeq" id="WP_378193658.1">
    <property type="nucleotide sequence ID" value="NZ_JBHLZP010000003.1"/>
</dbReference>
<evidence type="ECO:0000313" key="2">
    <source>
        <dbReference type="EMBL" id="MFB9830814.1"/>
    </source>
</evidence>
<accession>A0ABV5Y729</accession>
<organism evidence="2 3">
    <name type="scientific">Actinoallomurus acaciae</name>
    <dbReference type="NCBI Taxonomy" id="502577"/>
    <lineage>
        <taxon>Bacteria</taxon>
        <taxon>Bacillati</taxon>
        <taxon>Actinomycetota</taxon>
        <taxon>Actinomycetes</taxon>
        <taxon>Streptosporangiales</taxon>
        <taxon>Thermomonosporaceae</taxon>
        <taxon>Actinoallomurus</taxon>
    </lineage>
</organism>
<reference evidence="2 3" key="1">
    <citation type="submission" date="2024-09" db="EMBL/GenBank/DDBJ databases">
        <authorList>
            <person name="Sun Q."/>
            <person name="Mori K."/>
        </authorList>
    </citation>
    <scope>NUCLEOTIDE SEQUENCE [LARGE SCALE GENOMIC DNA]</scope>
    <source>
        <strain evidence="2 3">TBRC 0563</strain>
    </source>
</reference>
<keyword evidence="3" id="KW-1185">Reference proteome</keyword>
<proteinExistence type="predicted"/>
<feature type="coiled-coil region" evidence="1">
    <location>
        <begin position="176"/>
        <end position="213"/>
    </location>
</feature>
<evidence type="ECO:0000313" key="3">
    <source>
        <dbReference type="Proteomes" id="UP001589627"/>
    </source>
</evidence>
<dbReference type="EMBL" id="JBHLZP010000003">
    <property type="protein sequence ID" value="MFB9830814.1"/>
    <property type="molecule type" value="Genomic_DNA"/>
</dbReference>
<gene>
    <name evidence="2" type="ORF">ACFFNX_01235</name>
</gene>
<feature type="coiled-coil region" evidence="1">
    <location>
        <begin position="303"/>
        <end position="377"/>
    </location>
</feature>
<evidence type="ECO:0000256" key="1">
    <source>
        <dbReference type="SAM" id="Coils"/>
    </source>
</evidence>
<name>A0ABV5Y729_9ACTN</name>
<sequence>MVEIIRWLLTGRSAVDNWVFERIRRASLEFRLDGQPFTVDVTLDGRGMSGRLSQRSDVLRTFDQRSFETVMEELLLPRLGLDRISVFQRASGSERGSVIEAGWTLLSDGLHVRPSELSSVIGGVPVRAAQMLQVYLALPWYDTLLQVRAALGAVRQQNRDVEQATQAEHEVRLQETDRIQQELRQARLELAAMSDEQELADRLRAAVDRATELARAALAAGARVKAATQCLADAKDTQIVAQRALRTIVEREAAGAFFRALEPKACPRCTKPIDGQRRAHEAEEQVCSVCDRPAVYEPDVMARERAEEQVAATAEAVESAEQALGEAKREHEQIADERAATEREITSLAGSGELERRRAHEARLHRLEGRVEEREETGRNWRYVCPDLTM</sequence>
<comment type="caution">
    <text evidence="2">The sequence shown here is derived from an EMBL/GenBank/DDBJ whole genome shotgun (WGS) entry which is preliminary data.</text>
</comment>